<sequence>MHGNHWLNRTHRLGWTWQITSKKIPKTKTLHVPHHPWHPVAIIGAIEKHRTSRNLKTT</sequence>
<dbReference type="EMBL" id="GBRH01169546">
    <property type="protein sequence ID" value="JAE28350.1"/>
    <property type="molecule type" value="Transcribed_RNA"/>
</dbReference>
<organism evidence="1">
    <name type="scientific">Arundo donax</name>
    <name type="common">Giant reed</name>
    <name type="synonym">Donax arundinaceus</name>
    <dbReference type="NCBI Taxonomy" id="35708"/>
    <lineage>
        <taxon>Eukaryota</taxon>
        <taxon>Viridiplantae</taxon>
        <taxon>Streptophyta</taxon>
        <taxon>Embryophyta</taxon>
        <taxon>Tracheophyta</taxon>
        <taxon>Spermatophyta</taxon>
        <taxon>Magnoliopsida</taxon>
        <taxon>Liliopsida</taxon>
        <taxon>Poales</taxon>
        <taxon>Poaceae</taxon>
        <taxon>PACMAD clade</taxon>
        <taxon>Arundinoideae</taxon>
        <taxon>Arundineae</taxon>
        <taxon>Arundo</taxon>
    </lineage>
</organism>
<evidence type="ECO:0000313" key="1">
    <source>
        <dbReference type="EMBL" id="JAE28350.1"/>
    </source>
</evidence>
<proteinExistence type="predicted"/>
<reference evidence="1" key="2">
    <citation type="journal article" date="2015" name="Data Brief">
        <title>Shoot transcriptome of the giant reed, Arundo donax.</title>
        <authorList>
            <person name="Barrero R.A."/>
            <person name="Guerrero F.D."/>
            <person name="Moolhuijzen P."/>
            <person name="Goolsby J.A."/>
            <person name="Tidwell J."/>
            <person name="Bellgard S.E."/>
            <person name="Bellgard M.I."/>
        </authorList>
    </citation>
    <scope>NUCLEOTIDE SEQUENCE</scope>
    <source>
        <tissue evidence="1">Shoot tissue taken approximately 20 cm above the soil surface</tissue>
    </source>
</reference>
<protein>
    <submittedName>
        <fullName evidence="1">Uncharacterized protein</fullName>
    </submittedName>
</protein>
<name>A0A0A9GTJ4_ARUDO</name>
<dbReference type="AlphaFoldDB" id="A0A0A9GTJ4"/>
<accession>A0A0A9GTJ4</accession>
<reference evidence="1" key="1">
    <citation type="submission" date="2014-09" db="EMBL/GenBank/DDBJ databases">
        <authorList>
            <person name="Magalhaes I.L.F."/>
            <person name="Oliveira U."/>
            <person name="Santos F.R."/>
            <person name="Vidigal T.H.D.A."/>
            <person name="Brescovit A.D."/>
            <person name="Santos A.J."/>
        </authorList>
    </citation>
    <scope>NUCLEOTIDE SEQUENCE</scope>
    <source>
        <tissue evidence="1">Shoot tissue taken approximately 20 cm above the soil surface</tissue>
    </source>
</reference>